<gene>
    <name evidence="2" type="ORF">ERS852457_01024</name>
</gene>
<dbReference type="EMBL" id="CYZI01000003">
    <property type="protein sequence ID" value="CUN90881.1"/>
    <property type="molecule type" value="Genomic_DNA"/>
</dbReference>
<evidence type="ECO:0000313" key="2">
    <source>
        <dbReference type="EMBL" id="CUN90881.1"/>
    </source>
</evidence>
<dbReference type="Proteomes" id="UP000095333">
    <property type="component" value="Unassembled WGS sequence"/>
</dbReference>
<protein>
    <submittedName>
        <fullName evidence="2">Uncharacterized protein</fullName>
    </submittedName>
</protein>
<feature type="compositionally biased region" description="Basic and acidic residues" evidence="1">
    <location>
        <begin position="136"/>
        <end position="149"/>
    </location>
</feature>
<evidence type="ECO:0000256" key="1">
    <source>
        <dbReference type="SAM" id="MobiDB-lite"/>
    </source>
</evidence>
<proteinExistence type="predicted"/>
<feature type="compositionally biased region" description="Basic and acidic residues" evidence="1">
    <location>
        <begin position="100"/>
        <end position="126"/>
    </location>
</feature>
<organism evidence="2 3">
    <name type="scientific">Phocaeicola vulgatus</name>
    <name type="common">Bacteroides vulgatus</name>
    <dbReference type="NCBI Taxonomy" id="821"/>
    <lineage>
        <taxon>Bacteria</taxon>
        <taxon>Pseudomonadati</taxon>
        <taxon>Bacteroidota</taxon>
        <taxon>Bacteroidia</taxon>
        <taxon>Bacteroidales</taxon>
        <taxon>Bacteroidaceae</taxon>
        <taxon>Phocaeicola</taxon>
    </lineage>
</organism>
<feature type="region of interest" description="Disordered" evidence="1">
    <location>
        <begin position="84"/>
        <end position="166"/>
    </location>
</feature>
<feature type="region of interest" description="Disordered" evidence="1">
    <location>
        <begin position="46"/>
        <end position="68"/>
    </location>
</feature>
<sequence>MAEDQKERYIQYLAEQNQDLRLTSDAMKLVLEDFMAQMKDLKAQVSSMESKHADLENRLSEEHKLRKSAERKIKSLQERLDYAHQERFGDRRQKIKSKAKTGDSDRNKEKDDYDGTDDTLRTDSVDHVQSPGVKEPSGKERDLSNRPDGYKTMGVAGEATEHPSDLTKAPGRLIERRMVRVFSFRTFLAEECFEMVHYAELGKKPRWGYFPSEGHPEVMTRFEGTKATPEFL</sequence>
<name>A0A174RT65_PHOVU</name>
<dbReference type="AlphaFoldDB" id="A0A174RT65"/>
<reference evidence="2 3" key="1">
    <citation type="submission" date="2015-09" db="EMBL/GenBank/DDBJ databases">
        <authorList>
            <consortium name="Pathogen Informatics"/>
        </authorList>
    </citation>
    <scope>NUCLEOTIDE SEQUENCE [LARGE SCALE GENOMIC DNA]</scope>
    <source>
        <strain evidence="2 3">2789STDY5834842</strain>
    </source>
</reference>
<accession>A0A174RT65</accession>
<evidence type="ECO:0000313" key="3">
    <source>
        <dbReference type="Proteomes" id="UP000095333"/>
    </source>
</evidence>
<feature type="compositionally biased region" description="Basic and acidic residues" evidence="1">
    <location>
        <begin position="49"/>
        <end position="68"/>
    </location>
</feature>
<dbReference type="Gene3D" id="1.20.5.1160">
    <property type="entry name" value="Vasodilator-stimulated phosphoprotein"/>
    <property type="match status" value="1"/>
</dbReference>